<dbReference type="InterPro" id="IPR013766">
    <property type="entry name" value="Thioredoxin_domain"/>
</dbReference>
<name>A0A7G9QHS1_9SPHI</name>
<evidence type="ECO:0000259" key="3">
    <source>
        <dbReference type="PROSITE" id="PS51352"/>
    </source>
</evidence>
<accession>A0A7G9QHS1</accession>
<dbReference type="Proteomes" id="UP000515806">
    <property type="component" value="Chromosome"/>
</dbReference>
<sequence>MKIKPKYILMIVALIGIVLFGACRTKYKPMLNSDSGVQLKSISIIQAQTEARSAGKPLFVFIHASWCPTCKKMEHEVLVEKQVGDTYNSKFINAAIDIDSEDGKKLKELYPIRATPTLFFFKADGTLAKKWEGYATLEKLVSLSAEIN</sequence>
<dbReference type="InterPro" id="IPR051099">
    <property type="entry name" value="AGR/TXD"/>
</dbReference>
<keyword evidence="5" id="KW-1185">Reference proteome</keyword>
<dbReference type="PROSITE" id="PS51352">
    <property type="entry name" value="THIOREDOXIN_2"/>
    <property type="match status" value="1"/>
</dbReference>
<dbReference type="CDD" id="cd02947">
    <property type="entry name" value="TRX_family"/>
    <property type="match status" value="1"/>
</dbReference>
<dbReference type="SUPFAM" id="SSF52833">
    <property type="entry name" value="Thioredoxin-like"/>
    <property type="match status" value="1"/>
</dbReference>
<dbReference type="InterPro" id="IPR036249">
    <property type="entry name" value="Thioredoxin-like_sf"/>
</dbReference>
<proteinExistence type="predicted"/>
<dbReference type="PROSITE" id="PS00194">
    <property type="entry name" value="THIOREDOXIN_1"/>
    <property type="match status" value="1"/>
</dbReference>
<dbReference type="PANTHER" id="PTHR15337:SF11">
    <property type="entry name" value="THIOREDOXIN DOMAIN-CONTAINING PROTEIN"/>
    <property type="match status" value="1"/>
</dbReference>
<dbReference type="PROSITE" id="PS51257">
    <property type="entry name" value="PROKAR_LIPOPROTEIN"/>
    <property type="match status" value="1"/>
</dbReference>
<feature type="domain" description="Thioredoxin" evidence="3">
    <location>
        <begin position="33"/>
        <end position="148"/>
    </location>
</feature>
<gene>
    <name evidence="4" type="ORF">H9L23_01935</name>
</gene>
<evidence type="ECO:0000256" key="1">
    <source>
        <dbReference type="ARBA" id="ARBA00022729"/>
    </source>
</evidence>
<dbReference type="InterPro" id="IPR017937">
    <property type="entry name" value="Thioredoxin_CS"/>
</dbReference>
<dbReference type="PANTHER" id="PTHR15337">
    <property type="entry name" value="ANTERIOR GRADIENT PROTEIN-RELATED"/>
    <property type="match status" value="1"/>
</dbReference>
<dbReference type="EMBL" id="CP060723">
    <property type="protein sequence ID" value="QNN42896.1"/>
    <property type="molecule type" value="Genomic_DNA"/>
</dbReference>
<dbReference type="Gene3D" id="3.40.30.10">
    <property type="entry name" value="Glutaredoxin"/>
    <property type="match status" value="1"/>
</dbReference>
<evidence type="ECO:0000313" key="5">
    <source>
        <dbReference type="Proteomes" id="UP000515806"/>
    </source>
</evidence>
<keyword evidence="1" id="KW-0732">Signal</keyword>
<evidence type="ECO:0000256" key="2">
    <source>
        <dbReference type="ARBA" id="ARBA00023284"/>
    </source>
</evidence>
<protein>
    <submittedName>
        <fullName evidence="4">Thioredoxin family protein</fullName>
    </submittedName>
</protein>
<keyword evidence="2" id="KW-0676">Redox-active center</keyword>
<dbReference type="KEGG" id="proe:H9L23_01935"/>
<dbReference type="RefSeq" id="WP_187593416.1">
    <property type="nucleotide sequence ID" value="NZ_CP060723.1"/>
</dbReference>
<dbReference type="InterPro" id="IPR012336">
    <property type="entry name" value="Thioredoxin-like_fold"/>
</dbReference>
<evidence type="ECO:0000313" key="4">
    <source>
        <dbReference type="EMBL" id="QNN42896.1"/>
    </source>
</evidence>
<dbReference type="AlphaFoldDB" id="A0A7G9QHS1"/>
<dbReference type="Pfam" id="PF13098">
    <property type="entry name" value="Thioredoxin_2"/>
    <property type="match status" value="1"/>
</dbReference>
<organism evidence="4 5">
    <name type="scientific">Pedobacter roseus</name>
    <dbReference type="NCBI Taxonomy" id="336820"/>
    <lineage>
        <taxon>Bacteria</taxon>
        <taxon>Pseudomonadati</taxon>
        <taxon>Bacteroidota</taxon>
        <taxon>Sphingobacteriia</taxon>
        <taxon>Sphingobacteriales</taxon>
        <taxon>Sphingobacteriaceae</taxon>
        <taxon>Pedobacter</taxon>
    </lineage>
</organism>
<reference evidence="4 5" key="1">
    <citation type="submission" date="2020-08" db="EMBL/GenBank/DDBJ databases">
        <title>Genome sequence of Pedobacter roseus KACC 11594T.</title>
        <authorList>
            <person name="Hyun D.-W."/>
            <person name="Bae J.-W."/>
        </authorList>
    </citation>
    <scope>NUCLEOTIDE SEQUENCE [LARGE SCALE GENOMIC DNA]</scope>
    <source>
        <strain evidence="4 5">KACC 11594</strain>
    </source>
</reference>